<dbReference type="InterPro" id="IPR035906">
    <property type="entry name" value="MetI-like_sf"/>
</dbReference>
<protein>
    <submittedName>
        <fullName evidence="10">Permease protein of ABC transporter</fullName>
    </submittedName>
</protein>
<feature type="transmembrane region" description="Helical" evidence="8">
    <location>
        <begin position="178"/>
        <end position="198"/>
    </location>
</feature>
<evidence type="ECO:0000313" key="11">
    <source>
        <dbReference type="Proteomes" id="UP000046373"/>
    </source>
</evidence>
<gene>
    <name evidence="10" type="ORF">MPLDJ20_110109</name>
</gene>
<evidence type="ECO:0000256" key="2">
    <source>
        <dbReference type="ARBA" id="ARBA00007069"/>
    </source>
</evidence>
<sequence length="313" mass="34810">MKQSSLREHKRLEEGALLRVRMNNRWTLYDPRLAWMLVAPVLLLLIFFLVLPIAVMAAYTFFTFVTAGVETSALTAANWQEFFTDSYYSGFLLKTLRVGAITALLCGVLGYFPAYFIWATSFRHKWLLLLLLIVPFWISFTIRTFSWINILGEQGVINVALLRMGIISEPLPMLYNEGAVILGLLHFLLPYMILNVYVSLEGIDRTLIAAARSMGCTSAQAFREVTLPLSLPGLAAGLLLCFVLAAGSYVTPQLLGSGRDALFGNLIYDTIMGELNWPMGATLSIVLFLVLGFFAAIYTRYMGMSQIVKGLGG</sequence>
<feature type="domain" description="ABC transmembrane type-1" evidence="9">
    <location>
        <begin position="92"/>
        <end position="298"/>
    </location>
</feature>
<evidence type="ECO:0000256" key="5">
    <source>
        <dbReference type="ARBA" id="ARBA00022692"/>
    </source>
</evidence>
<dbReference type="Pfam" id="PF00528">
    <property type="entry name" value="BPD_transp_1"/>
    <property type="match status" value="1"/>
</dbReference>
<dbReference type="PANTHER" id="PTHR42929">
    <property type="entry name" value="INNER MEMBRANE ABC TRANSPORTER PERMEASE PROTEIN YDCU-RELATED-RELATED"/>
    <property type="match status" value="1"/>
</dbReference>
<name>A0A090DM56_MESPL</name>
<keyword evidence="6 8" id="KW-1133">Transmembrane helix</keyword>
<evidence type="ECO:0000256" key="3">
    <source>
        <dbReference type="ARBA" id="ARBA00022448"/>
    </source>
</evidence>
<dbReference type="InterPro" id="IPR000515">
    <property type="entry name" value="MetI-like"/>
</dbReference>
<feature type="transmembrane region" description="Helical" evidence="8">
    <location>
        <begin position="33"/>
        <end position="62"/>
    </location>
</feature>
<dbReference type="CDD" id="cd06261">
    <property type="entry name" value="TM_PBP2"/>
    <property type="match status" value="1"/>
</dbReference>
<evidence type="ECO:0000256" key="6">
    <source>
        <dbReference type="ARBA" id="ARBA00022989"/>
    </source>
</evidence>
<feature type="transmembrane region" description="Helical" evidence="8">
    <location>
        <begin position="275"/>
        <end position="299"/>
    </location>
</feature>
<dbReference type="GO" id="GO:0005886">
    <property type="term" value="C:plasma membrane"/>
    <property type="evidence" value="ECO:0007669"/>
    <property type="project" value="UniProtKB-SubCell"/>
</dbReference>
<feature type="transmembrane region" description="Helical" evidence="8">
    <location>
        <begin position="98"/>
        <end position="119"/>
    </location>
</feature>
<accession>A0A090DM56</accession>
<feature type="transmembrane region" description="Helical" evidence="8">
    <location>
        <begin position="126"/>
        <end position="148"/>
    </location>
</feature>
<feature type="transmembrane region" description="Helical" evidence="8">
    <location>
        <begin position="233"/>
        <end position="255"/>
    </location>
</feature>
<dbReference type="AlphaFoldDB" id="A0A090DM56"/>
<keyword evidence="3 8" id="KW-0813">Transport</keyword>
<evidence type="ECO:0000256" key="7">
    <source>
        <dbReference type="ARBA" id="ARBA00023136"/>
    </source>
</evidence>
<dbReference type="GO" id="GO:0055085">
    <property type="term" value="P:transmembrane transport"/>
    <property type="evidence" value="ECO:0007669"/>
    <property type="project" value="InterPro"/>
</dbReference>
<evidence type="ECO:0000259" key="9">
    <source>
        <dbReference type="PROSITE" id="PS50928"/>
    </source>
</evidence>
<evidence type="ECO:0000256" key="1">
    <source>
        <dbReference type="ARBA" id="ARBA00004651"/>
    </source>
</evidence>
<keyword evidence="7 8" id="KW-0472">Membrane</keyword>
<dbReference type="Proteomes" id="UP000046373">
    <property type="component" value="Unassembled WGS sequence"/>
</dbReference>
<reference evidence="10 11" key="1">
    <citation type="submission" date="2014-08" db="EMBL/GenBank/DDBJ databases">
        <authorList>
            <person name="Moulin Lionel"/>
        </authorList>
    </citation>
    <scope>NUCLEOTIDE SEQUENCE [LARGE SCALE GENOMIC DNA]</scope>
</reference>
<dbReference type="SUPFAM" id="SSF161098">
    <property type="entry name" value="MetI-like"/>
    <property type="match status" value="1"/>
</dbReference>
<comment type="similarity">
    <text evidence="2">Belongs to the binding-protein-dependent transport system permease family. CysTW subfamily.</text>
</comment>
<dbReference type="PANTHER" id="PTHR42929:SF1">
    <property type="entry name" value="INNER MEMBRANE ABC TRANSPORTER PERMEASE PROTEIN YDCU-RELATED"/>
    <property type="match status" value="1"/>
</dbReference>
<organism evidence="10 11">
    <name type="scientific">Mesorhizobium plurifarium</name>
    <dbReference type="NCBI Taxonomy" id="69974"/>
    <lineage>
        <taxon>Bacteria</taxon>
        <taxon>Pseudomonadati</taxon>
        <taxon>Pseudomonadota</taxon>
        <taxon>Alphaproteobacteria</taxon>
        <taxon>Hyphomicrobiales</taxon>
        <taxon>Phyllobacteriaceae</taxon>
        <taxon>Mesorhizobium</taxon>
    </lineage>
</organism>
<proteinExistence type="inferred from homology"/>
<evidence type="ECO:0000256" key="4">
    <source>
        <dbReference type="ARBA" id="ARBA00022475"/>
    </source>
</evidence>
<keyword evidence="5 8" id="KW-0812">Transmembrane</keyword>
<dbReference type="EMBL" id="CCNB01000003">
    <property type="protein sequence ID" value="CDX17381.1"/>
    <property type="molecule type" value="Genomic_DNA"/>
</dbReference>
<keyword evidence="4" id="KW-1003">Cell membrane</keyword>
<evidence type="ECO:0000256" key="8">
    <source>
        <dbReference type="RuleBase" id="RU363032"/>
    </source>
</evidence>
<evidence type="ECO:0000313" key="10">
    <source>
        <dbReference type="EMBL" id="CDX17381.1"/>
    </source>
</evidence>
<dbReference type="PROSITE" id="PS50928">
    <property type="entry name" value="ABC_TM1"/>
    <property type="match status" value="1"/>
</dbReference>
<dbReference type="Gene3D" id="1.10.3720.10">
    <property type="entry name" value="MetI-like"/>
    <property type="match status" value="1"/>
</dbReference>
<comment type="subcellular location">
    <subcellularLocation>
        <location evidence="1 8">Cell membrane</location>
        <topology evidence="1 8">Multi-pass membrane protein</topology>
    </subcellularLocation>
</comment>